<dbReference type="Gene3D" id="3.40.190.10">
    <property type="entry name" value="Periplasmic binding protein-like II"/>
    <property type="match status" value="2"/>
</dbReference>
<dbReference type="EMBL" id="JBHRUV010000007">
    <property type="protein sequence ID" value="MFC3265012.1"/>
    <property type="molecule type" value="Genomic_DNA"/>
</dbReference>
<comment type="subcellular location">
    <subcellularLocation>
        <location evidence="1">Membrane</location>
        <topology evidence="1">Lipid-anchor</topology>
    </subcellularLocation>
</comment>
<name>A0ABV7LB71_9HYPH</name>
<dbReference type="InterPro" id="IPR006311">
    <property type="entry name" value="TAT_signal"/>
</dbReference>
<dbReference type="RefSeq" id="WP_376831555.1">
    <property type="nucleotide sequence ID" value="NZ_JBHLWR010000006.1"/>
</dbReference>
<comment type="similarity">
    <text evidence="6">Belongs to the nlpA lipoprotein family.</text>
</comment>
<evidence type="ECO:0000256" key="3">
    <source>
        <dbReference type="ARBA" id="ARBA00023136"/>
    </source>
</evidence>
<keyword evidence="2 7" id="KW-0732">Signal</keyword>
<dbReference type="SUPFAM" id="SSF53850">
    <property type="entry name" value="Periplasmic binding protein-like II"/>
    <property type="match status" value="1"/>
</dbReference>
<reference evidence="9" key="1">
    <citation type="journal article" date="2019" name="Int. J. Syst. Evol. Microbiol.">
        <title>The Global Catalogue of Microorganisms (GCM) 10K type strain sequencing project: providing services to taxonomists for standard genome sequencing and annotation.</title>
        <authorList>
            <consortium name="The Broad Institute Genomics Platform"/>
            <consortium name="The Broad Institute Genome Sequencing Center for Infectious Disease"/>
            <person name="Wu L."/>
            <person name="Ma J."/>
        </authorList>
    </citation>
    <scope>NUCLEOTIDE SEQUENCE [LARGE SCALE GENOMIC DNA]</scope>
    <source>
        <strain evidence="9">CCM 7941</strain>
    </source>
</reference>
<evidence type="ECO:0000313" key="8">
    <source>
        <dbReference type="EMBL" id="MFC3265012.1"/>
    </source>
</evidence>
<dbReference type="PANTHER" id="PTHR30429">
    <property type="entry name" value="D-METHIONINE-BINDING LIPOPROTEIN METQ"/>
    <property type="match status" value="1"/>
</dbReference>
<dbReference type="PIRSF" id="PIRSF002854">
    <property type="entry name" value="MetQ"/>
    <property type="match status" value="1"/>
</dbReference>
<comment type="caution">
    <text evidence="8">The sequence shown here is derived from an EMBL/GenBank/DDBJ whole genome shotgun (WGS) entry which is preliminary data.</text>
</comment>
<protein>
    <recommendedName>
        <fullName evidence="6">Lipoprotein</fullName>
    </recommendedName>
</protein>
<proteinExistence type="inferred from homology"/>
<sequence>MTFRTVSAIPGGVSRRALLGLAAAAALAAASPGGAGQALAAQKTLKVGVSAGPYGDILAEAAKIVAKDGLKVEVVEFSDWNLPNAAVESGDIDFNAFQHTPYLDNQVKARGYHIVPLETAIVVPAGLYSSKHRSKDAIPDGAVIAIPNDPSNAARALFLAQQAGLIRLRPGADVDATLADIAENPKKLKFRELDAAQLARSLDDVDVAWVSSNYAHLAGLKLQDALEAEKQDSKWALVFAARADRKDDPDIRRFIAAYRSEPVRAFILERFKGSILPAF</sequence>
<dbReference type="PROSITE" id="PS51318">
    <property type="entry name" value="TAT"/>
    <property type="match status" value="1"/>
</dbReference>
<keyword evidence="5 6" id="KW-0449">Lipoprotein</keyword>
<organism evidence="8 9">
    <name type="scientific">Camelimonas abortus</name>
    <dbReference type="NCBI Taxonomy" id="1017184"/>
    <lineage>
        <taxon>Bacteria</taxon>
        <taxon>Pseudomonadati</taxon>
        <taxon>Pseudomonadota</taxon>
        <taxon>Alphaproteobacteria</taxon>
        <taxon>Hyphomicrobiales</taxon>
        <taxon>Chelatococcaceae</taxon>
        <taxon>Camelimonas</taxon>
    </lineage>
</organism>
<keyword evidence="4" id="KW-0564">Palmitate</keyword>
<evidence type="ECO:0000256" key="2">
    <source>
        <dbReference type="ARBA" id="ARBA00022729"/>
    </source>
</evidence>
<accession>A0ABV7LB71</accession>
<evidence type="ECO:0000256" key="6">
    <source>
        <dbReference type="PIRNR" id="PIRNR002854"/>
    </source>
</evidence>
<keyword evidence="9" id="KW-1185">Reference proteome</keyword>
<keyword evidence="3" id="KW-0472">Membrane</keyword>
<dbReference type="Proteomes" id="UP001595536">
    <property type="component" value="Unassembled WGS sequence"/>
</dbReference>
<evidence type="ECO:0000313" key="9">
    <source>
        <dbReference type="Proteomes" id="UP001595536"/>
    </source>
</evidence>
<dbReference type="Pfam" id="PF03180">
    <property type="entry name" value="Lipoprotein_9"/>
    <property type="match status" value="1"/>
</dbReference>
<feature type="signal peptide" evidence="7">
    <location>
        <begin position="1"/>
        <end position="40"/>
    </location>
</feature>
<evidence type="ECO:0000256" key="4">
    <source>
        <dbReference type="ARBA" id="ARBA00023139"/>
    </source>
</evidence>
<dbReference type="PANTHER" id="PTHR30429:SF1">
    <property type="entry name" value="D-METHIONINE-BINDING LIPOPROTEIN METQ-RELATED"/>
    <property type="match status" value="1"/>
</dbReference>
<evidence type="ECO:0000256" key="5">
    <source>
        <dbReference type="ARBA" id="ARBA00023288"/>
    </source>
</evidence>
<evidence type="ECO:0000256" key="7">
    <source>
        <dbReference type="SAM" id="SignalP"/>
    </source>
</evidence>
<evidence type="ECO:0000256" key="1">
    <source>
        <dbReference type="ARBA" id="ARBA00004635"/>
    </source>
</evidence>
<gene>
    <name evidence="8" type="ORF">ACFOEX_01380</name>
</gene>
<feature type="chain" id="PRO_5046752033" description="Lipoprotein" evidence="7">
    <location>
        <begin position="41"/>
        <end position="279"/>
    </location>
</feature>
<dbReference type="InterPro" id="IPR004872">
    <property type="entry name" value="Lipoprotein_NlpA"/>
</dbReference>